<sequence length="254" mass="24706">MTAEPGEDVDFRASEAVGRVGCQDQSGELHRGGHPARRDQRDGAQGPVGGTGADATTGCLGLHVRIEQMRFHVGTSREGTAQPPGMFQFGPELGTAVQPHAAQKTAGESDAASAVGAQGALQGQQPGGGGGEAGQRHPEVGEHFPHAQAIARAVRGTSAPGGCTARPGSCGGRQGVGYDGGVGGGGRAGGACVREAPHASAAVAGQRQENGAGAAAVARVPGAVAGPALAGPQVPGQHIAPGVAGQVRQGDGAG</sequence>
<feature type="compositionally biased region" description="Basic and acidic residues" evidence="1">
    <location>
        <begin position="27"/>
        <end position="42"/>
    </location>
</feature>
<reference evidence="2 3" key="1">
    <citation type="journal article" date="2016" name="Front. Microbiol.">
        <title>Comparative Genomics Analysis of Streptomyces Species Reveals Their Adaptation to the Marine Environment and Their Diversity at the Genomic Level.</title>
        <authorList>
            <person name="Tian X."/>
            <person name="Zhang Z."/>
            <person name="Yang T."/>
            <person name="Chen M."/>
            <person name="Li J."/>
            <person name="Chen F."/>
            <person name="Yang J."/>
            <person name="Li W."/>
            <person name="Zhang B."/>
            <person name="Zhang Z."/>
            <person name="Wu J."/>
            <person name="Zhang C."/>
            <person name="Long L."/>
            <person name="Xiao J."/>
        </authorList>
    </citation>
    <scope>NUCLEOTIDE SEQUENCE [LARGE SCALE GENOMIC DNA]</scope>
    <source>
        <strain evidence="2 3">SCSIO M10372</strain>
    </source>
</reference>
<evidence type="ECO:0000313" key="2">
    <source>
        <dbReference type="EMBL" id="OEV19339.1"/>
    </source>
</evidence>
<dbReference type="EMBL" id="LJGZ01000086">
    <property type="protein sequence ID" value="OEV19339.1"/>
    <property type="molecule type" value="Genomic_DNA"/>
</dbReference>
<feature type="region of interest" description="Disordered" evidence="1">
    <location>
        <begin position="102"/>
        <end position="138"/>
    </location>
</feature>
<dbReference type="AlphaFoldDB" id="A0A1E7LSZ9"/>
<evidence type="ECO:0000256" key="1">
    <source>
        <dbReference type="SAM" id="MobiDB-lite"/>
    </source>
</evidence>
<name>A0A1E7LSZ9_9ACTN</name>
<proteinExistence type="predicted"/>
<organism evidence="2 3">
    <name type="scientific">Streptomyces nanshensis</name>
    <dbReference type="NCBI Taxonomy" id="518642"/>
    <lineage>
        <taxon>Bacteria</taxon>
        <taxon>Bacillati</taxon>
        <taxon>Actinomycetota</taxon>
        <taxon>Actinomycetes</taxon>
        <taxon>Kitasatosporales</taxon>
        <taxon>Streptomycetaceae</taxon>
        <taxon>Streptomyces</taxon>
    </lineage>
</organism>
<dbReference type="Proteomes" id="UP000175971">
    <property type="component" value="Unassembled WGS sequence"/>
</dbReference>
<comment type="caution">
    <text evidence="2">The sequence shown here is derived from an EMBL/GenBank/DDBJ whole genome shotgun (WGS) entry which is preliminary data.</text>
</comment>
<evidence type="ECO:0000313" key="3">
    <source>
        <dbReference type="Proteomes" id="UP000175971"/>
    </source>
</evidence>
<gene>
    <name evidence="2" type="ORF">AN221_17590</name>
</gene>
<keyword evidence="3" id="KW-1185">Reference proteome</keyword>
<accession>A0A1E7LSZ9</accession>
<protein>
    <submittedName>
        <fullName evidence="2">Uncharacterized protein</fullName>
    </submittedName>
</protein>
<feature type="region of interest" description="Disordered" evidence="1">
    <location>
        <begin position="1"/>
        <end position="53"/>
    </location>
</feature>
<feature type="compositionally biased region" description="Low complexity" evidence="1">
    <location>
        <begin position="111"/>
        <end position="124"/>
    </location>
</feature>